<dbReference type="KEGG" id="xcl:G4Z02_09465"/>
<sequence length="589" mass="65838">MSSLGRVFTYVFRYWPAVLLSVVLMIINVVAAFYVIRLTPVLIDEALPTLDMDLLFETGGLMIGIAFVGLITGIINTITSQRVAMYATADLRMDLFEKIERLSFTNIDKFKTSRLITTSTNDVMRIQQFFQMLLRIIIRAPLMFGIGLYMAIVTSRELSNIFYISLPLLLITIVIIMVIAFPRYMRVQKTIDGLNKVSLETANAPRVIKSFVRMDTENQRFDDANQLFKNTNVAAEKVNLFAEPIIMLIFNSTIAGLIFLGAYYMNQGLLINDLTGLPNIGVLMAFNNYTMFILFGLLMFAMIMIFISRALASANRIKEVLDEVIDLENDEDCIRDVDLQGEIEFKNVDFAYEKDGNHVLNNISFHIKTGERIGIIGSTGSGKSSLIQLIPRLYDVVNGQILIDGVNIKQYDLATLRSQIGFVTQTATIFSGSIGTNMQMGKSHASFDELVDASTQAQAMEFIEQYDDWFNHETQQKGSNLSGGQKQRVSLARAFVRQPKILILDDSTSAVDAKSEEAILQQIDALSHAMTSIVISQKISTIKDMDKILVLSNKGEIDGFASHEELMKTSTVYQEIALSQLGGGAPYEQ</sequence>
<dbReference type="InterPro" id="IPR003439">
    <property type="entry name" value="ABC_transporter-like_ATP-bd"/>
</dbReference>
<organism evidence="13 14">
    <name type="scientific">Candidatus Xianfuyuplasma coldseepsis</name>
    <dbReference type="NCBI Taxonomy" id="2782163"/>
    <lineage>
        <taxon>Bacteria</taxon>
        <taxon>Bacillati</taxon>
        <taxon>Mycoplasmatota</taxon>
        <taxon>Mollicutes</taxon>
        <taxon>Candidatus Izemoplasmatales</taxon>
        <taxon>Candidatus Izemoplasmataceae</taxon>
        <taxon>Candidatus Xianfuyuplasma</taxon>
    </lineage>
</organism>
<dbReference type="InterPro" id="IPR039421">
    <property type="entry name" value="Type_1_exporter"/>
</dbReference>
<evidence type="ECO:0000256" key="10">
    <source>
        <dbReference type="SAM" id="Phobius"/>
    </source>
</evidence>
<keyword evidence="9 10" id="KW-0472">Membrane</keyword>
<dbReference type="InterPro" id="IPR036640">
    <property type="entry name" value="ABC1_TM_sf"/>
</dbReference>
<dbReference type="RefSeq" id="WP_258877779.1">
    <property type="nucleotide sequence ID" value="NZ_CP048914.1"/>
</dbReference>
<dbReference type="CDD" id="cd18548">
    <property type="entry name" value="ABC_6TM_Tm287_like"/>
    <property type="match status" value="1"/>
</dbReference>
<keyword evidence="14" id="KW-1185">Reference proteome</keyword>
<dbReference type="GO" id="GO:0016887">
    <property type="term" value="F:ATP hydrolysis activity"/>
    <property type="evidence" value="ECO:0007669"/>
    <property type="project" value="InterPro"/>
</dbReference>
<dbReference type="Pfam" id="PF00664">
    <property type="entry name" value="ABC_membrane"/>
    <property type="match status" value="1"/>
</dbReference>
<dbReference type="InterPro" id="IPR003593">
    <property type="entry name" value="AAA+_ATPase"/>
</dbReference>
<keyword evidence="5 10" id="KW-0812">Transmembrane</keyword>
<evidence type="ECO:0000256" key="8">
    <source>
        <dbReference type="ARBA" id="ARBA00022989"/>
    </source>
</evidence>
<dbReference type="Gene3D" id="3.40.50.300">
    <property type="entry name" value="P-loop containing nucleotide triphosphate hydrolases"/>
    <property type="match status" value="1"/>
</dbReference>
<proteinExistence type="inferred from homology"/>
<dbReference type="InterPro" id="IPR017871">
    <property type="entry name" value="ABC_transporter-like_CS"/>
</dbReference>
<dbReference type="PROSITE" id="PS50893">
    <property type="entry name" value="ABC_TRANSPORTER_2"/>
    <property type="match status" value="1"/>
</dbReference>
<feature type="transmembrane region" description="Helical" evidence="10">
    <location>
        <begin position="54"/>
        <end position="75"/>
    </location>
</feature>
<keyword evidence="6" id="KW-0547">Nucleotide-binding</keyword>
<dbReference type="SMART" id="SM00382">
    <property type="entry name" value="AAA"/>
    <property type="match status" value="1"/>
</dbReference>
<feature type="transmembrane region" description="Helical" evidence="10">
    <location>
        <begin position="161"/>
        <end position="181"/>
    </location>
</feature>
<keyword evidence="8 10" id="KW-1133">Transmembrane helix</keyword>
<gene>
    <name evidence="13" type="ORF">G4Z02_09465</name>
</gene>
<protein>
    <submittedName>
        <fullName evidence="13">ABC transporter ATP-binding protein</fullName>
    </submittedName>
</protein>
<evidence type="ECO:0000259" key="11">
    <source>
        <dbReference type="PROSITE" id="PS50893"/>
    </source>
</evidence>
<evidence type="ECO:0000256" key="5">
    <source>
        <dbReference type="ARBA" id="ARBA00022692"/>
    </source>
</evidence>
<keyword evidence="7 13" id="KW-0067">ATP-binding</keyword>
<dbReference type="InterPro" id="IPR027417">
    <property type="entry name" value="P-loop_NTPase"/>
</dbReference>
<evidence type="ECO:0000313" key="14">
    <source>
        <dbReference type="Proteomes" id="UP000514720"/>
    </source>
</evidence>
<feature type="domain" description="ABC transporter" evidence="11">
    <location>
        <begin position="343"/>
        <end position="579"/>
    </location>
</feature>
<dbReference type="PROSITE" id="PS50929">
    <property type="entry name" value="ABC_TM1F"/>
    <property type="match status" value="1"/>
</dbReference>
<evidence type="ECO:0000256" key="1">
    <source>
        <dbReference type="ARBA" id="ARBA00004651"/>
    </source>
</evidence>
<feature type="transmembrane region" description="Helical" evidence="10">
    <location>
        <begin position="133"/>
        <end position="155"/>
    </location>
</feature>
<dbReference type="SUPFAM" id="SSF90123">
    <property type="entry name" value="ABC transporter transmembrane region"/>
    <property type="match status" value="1"/>
</dbReference>
<dbReference type="PANTHER" id="PTHR43394:SF1">
    <property type="entry name" value="ATP-BINDING CASSETTE SUB-FAMILY B MEMBER 10, MITOCHONDRIAL"/>
    <property type="match status" value="1"/>
</dbReference>
<evidence type="ECO:0000256" key="7">
    <source>
        <dbReference type="ARBA" id="ARBA00022840"/>
    </source>
</evidence>
<name>A0A7L7KT95_9MOLU</name>
<evidence type="ECO:0000259" key="12">
    <source>
        <dbReference type="PROSITE" id="PS50929"/>
    </source>
</evidence>
<evidence type="ECO:0000313" key="13">
    <source>
        <dbReference type="EMBL" id="QMS85963.1"/>
    </source>
</evidence>
<reference evidence="13 14" key="1">
    <citation type="submission" date="2020-02" db="EMBL/GenBank/DDBJ databases">
        <authorList>
            <person name="Zheng R.K."/>
            <person name="Sun C.M."/>
        </authorList>
    </citation>
    <scope>NUCLEOTIDE SEQUENCE [LARGE SCALE GENOMIC DNA]</scope>
    <source>
        <strain evidence="14">zrk13</strain>
    </source>
</reference>
<dbReference type="Gene3D" id="1.20.1560.10">
    <property type="entry name" value="ABC transporter type 1, transmembrane domain"/>
    <property type="match status" value="1"/>
</dbReference>
<dbReference type="GO" id="GO:0005886">
    <property type="term" value="C:plasma membrane"/>
    <property type="evidence" value="ECO:0007669"/>
    <property type="project" value="UniProtKB-SubCell"/>
</dbReference>
<dbReference type="PROSITE" id="PS00211">
    <property type="entry name" value="ABC_TRANSPORTER_1"/>
    <property type="match status" value="1"/>
</dbReference>
<feature type="domain" description="ABC transmembrane type-1" evidence="12">
    <location>
        <begin position="19"/>
        <end position="309"/>
    </location>
</feature>
<dbReference type="InterPro" id="IPR011527">
    <property type="entry name" value="ABC1_TM_dom"/>
</dbReference>
<feature type="transmembrane region" description="Helical" evidence="10">
    <location>
        <begin position="12"/>
        <end position="34"/>
    </location>
</feature>
<feature type="transmembrane region" description="Helical" evidence="10">
    <location>
        <begin position="285"/>
        <end position="307"/>
    </location>
</feature>
<evidence type="ECO:0000256" key="4">
    <source>
        <dbReference type="ARBA" id="ARBA00022475"/>
    </source>
</evidence>
<feature type="transmembrane region" description="Helical" evidence="10">
    <location>
        <begin position="245"/>
        <end position="265"/>
    </location>
</feature>
<dbReference type="Proteomes" id="UP000514720">
    <property type="component" value="Chromosome"/>
</dbReference>
<dbReference type="FunFam" id="3.40.50.300:FF:000221">
    <property type="entry name" value="Multidrug ABC transporter ATP-binding protein"/>
    <property type="match status" value="1"/>
</dbReference>
<dbReference type="EMBL" id="CP048914">
    <property type="protein sequence ID" value="QMS85963.1"/>
    <property type="molecule type" value="Genomic_DNA"/>
</dbReference>
<comment type="similarity">
    <text evidence="2">Belongs to the ABC transporter superfamily.</text>
</comment>
<accession>A0A7L7KT95</accession>
<dbReference type="Pfam" id="PF00005">
    <property type="entry name" value="ABC_tran"/>
    <property type="match status" value="1"/>
</dbReference>
<dbReference type="PANTHER" id="PTHR43394">
    <property type="entry name" value="ATP-DEPENDENT PERMEASE MDL1, MITOCHONDRIAL"/>
    <property type="match status" value="1"/>
</dbReference>
<evidence type="ECO:0000256" key="3">
    <source>
        <dbReference type="ARBA" id="ARBA00022448"/>
    </source>
</evidence>
<dbReference type="SUPFAM" id="SSF52540">
    <property type="entry name" value="P-loop containing nucleoside triphosphate hydrolases"/>
    <property type="match status" value="1"/>
</dbReference>
<dbReference type="AlphaFoldDB" id="A0A7L7KT95"/>
<evidence type="ECO:0000256" key="2">
    <source>
        <dbReference type="ARBA" id="ARBA00005417"/>
    </source>
</evidence>
<keyword evidence="4" id="KW-1003">Cell membrane</keyword>
<comment type="subcellular location">
    <subcellularLocation>
        <location evidence="1">Cell membrane</location>
        <topology evidence="1">Multi-pass membrane protein</topology>
    </subcellularLocation>
</comment>
<dbReference type="GO" id="GO:0015421">
    <property type="term" value="F:ABC-type oligopeptide transporter activity"/>
    <property type="evidence" value="ECO:0007669"/>
    <property type="project" value="TreeGrafter"/>
</dbReference>
<dbReference type="GO" id="GO:0005524">
    <property type="term" value="F:ATP binding"/>
    <property type="evidence" value="ECO:0007669"/>
    <property type="project" value="UniProtKB-KW"/>
</dbReference>
<evidence type="ECO:0000256" key="6">
    <source>
        <dbReference type="ARBA" id="ARBA00022741"/>
    </source>
</evidence>
<evidence type="ECO:0000256" key="9">
    <source>
        <dbReference type="ARBA" id="ARBA00023136"/>
    </source>
</evidence>
<keyword evidence="3" id="KW-0813">Transport</keyword>